<comment type="caution">
    <text evidence="3">The sequence shown here is derived from an EMBL/GenBank/DDBJ whole genome shotgun (WGS) entry which is preliminary data.</text>
</comment>
<organism evidence="3 4">
    <name type="scientific">Orbilia javanica</name>
    <dbReference type="NCBI Taxonomy" id="47235"/>
    <lineage>
        <taxon>Eukaryota</taxon>
        <taxon>Fungi</taxon>
        <taxon>Dikarya</taxon>
        <taxon>Ascomycota</taxon>
        <taxon>Pezizomycotina</taxon>
        <taxon>Orbiliomycetes</taxon>
        <taxon>Orbiliales</taxon>
        <taxon>Orbiliaceae</taxon>
        <taxon>Orbilia</taxon>
    </lineage>
</organism>
<dbReference type="InterPro" id="IPR003609">
    <property type="entry name" value="Pan_app"/>
</dbReference>
<accession>A0AAN8N2V4</accession>
<evidence type="ECO:0000313" key="3">
    <source>
        <dbReference type="EMBL" id="KAK6345494.1"/>
    </source>
</evidence>
<dbReference type="EMBL" id="JAVHNR010000004">
    <property type="protein sequence ID" value="KAK6345494.1"/>
    <property type="molecule type" value="Genomic_DNA"/>
</dbReference>
<feature type="chain" id="PRO_5042824448" description="Apple domain-containing protein" evidence="1">
    <location>
        <begin position="24"/>
        <end position="912"/>
    </location>
</feature>
<evidence type="ECO:0000259" key="2">
    <source>
        <dbReference type="PROSITE" id="PS50948"/>
    </source>
</evidence>
<feature type="domain" description="Apple" evidence="2">
    <location>
        <begin position="47"/>
        <end position="123"/>
    </location>
</feature>
<evidence type="ECO:0000256" key="1">
    <source>
        <dbReference type="SAM" id="SignalP"/>
    </source>
</evidence>
<reference evidence="3 4" key="1">
    <citation type="submission" date="2019-10" db="EMBL/GenBank/DDBJ databases">
        <authorList>
            <person name="Palmer J.M."/>
        </authorList>
    </citation>
    <scope>NUCLEOTIDE SEQUENCE [LARGE SCALE GENOMIC DNA]</scope>
    <source>
        <strain evidence="3 4">TWF718</strain>
    </source>
</reference>
<sequence>MKVLDRFGVLAFLAAAALPAVNAAALSSTTLSCPPVAATSPAASLVCAKTGDVSGAKRKSIRTFKSKSTPLGDDCVTECLKDTTCLSLSYDSNKTECRLMLRTVTEQQFTAGSTGITWWDRDCWTAPTSCSNPIVPTTSVKPIVCNHDNLLRAMIGRAAAASSFCSTYTKSVATAGQAYPTFLTTWSTKSERISSACTCMSVSPVSVSTSTTATPTPEIPDDPGWTSTYTWTEAVLPEFTSFPPYADTPVSQPPFPSTTQVDVLPPEYTPVDECVFDSLSAGKKYELFMYGTEEDSSDFVVAKDAFFSLRGDPNFETEEEADAWVAPLFRFSKPTESNFNGTSYYDVIMETEDGDRYLGYDPQTGNILLAPESSGPTGLTVSVNGVAFIKTTTFLIKCDGTVELVMSGQRSSWDADATDGYLYGYAVADGDLVLKATPKSTTPEIRRRGKGNWGGNPRCPNLANAWASTRAGAPGQYNINDCGEGYTQGIENGKFYYVRITCQDLHRCYSDCSRTWEECNDEFYTLGAGQIGRRCGSLGWKDGSQQRCKKAISDTLERLKGGVGRNNFNRANSERCTCNCDNGGSICNGQCADSNFLSSKENCGACGRRCEGDFICNSAKQCDCNWGVLGTNSPDNCGVCGRRCAVEKGIICSNGECICPFNTQTDRNNCGACGNICPTGTHCNGGQCVCNEDQCGNTCLNLKYNPNNCGTCGNVCASGFCMGGACWDPPANTPVCQPKEIIVNGGFDDGMASWTGPASTGITSGQILTDPRSPPDSPNSLQIVLPASAVQYQQFADISQAIDICVNQRYAIRYSVRVERPNSFRGSCEVFVLVPGQAFVGQALDIDKQGYTDILVEFTSDQGVVSSPMFWQSIVAPDGVNGRSNISFRISCKGGSTGGGLIRFDSISVAPI</sequence>
<keyword evidence="1" id="KW-0732">Signal</keyword>
<keyword evidence="4" id="KW-1185">Reference proteome</keyword>
<dbReference type="AlphaFoldDB" id="A0AAN8N2V4"/>
<protein>
    <recommendedName>
        <fullName evidence="2">Apple domain-containing protein</fullName>
    </recommendedName>
</protein>
<dbReference type="PROSITE" id="PS50948">
    <property type="entry name" value="PAN"/>
    <property type="match status" value="1"/>
</dbReference>
<name>A0AAN8N2V4_9PEZI</name>
<dbReference type="Gene3D" id="2.60.120.260">
    <property type="entry name" value="Galactose-binding domain-like"/>
    <property type="match status" value="1"/>
</dbReference>
<dbReference type="Proteomes" id="UP001313282">
    <property type="component" value="Unassembled WGS sequence"/>
</dbReference>
<feature type="signal peptide" evidence="1">
    <location>
        <begin position="1"/>
        <end position="23"/>
    </location>
</feature>
<gene>
    <name evidence="3" type="ORF">TWF718_007409</name>
</gene>
<proteinExistence type="predicted"/>
<evidence type="ECO:0000313" key="4">
    <source>
        <dbReference type="Proteomes" id="UP001313282"/>
    </source>
</evidence>
<dbReference type="PROSITE" id="PS51257">
    <property type="entry name" value="PROKAR_LIPOPROTEIN"/>
    <property type="match status" value="1"/>
</dbReference>